<evidence type="ECO:0000313" key="1">
    <source>
        <dbReference type="EMBL" id="CAH3163327.1"/>
    </source>
</evidence>
<evidence type="ECO:0000313" key="2">
    <source>
        <dbReference type="Proteomes" id="UP001159405"/>
    </source>
</evidence>
<organism evidence="1 2">
    <name type="scientific">Porites lobata</name>
    <dbReference type="NCBI Taxonomy" id="104759"/>
    <lineage>
        <taxon>Eukaryota</taxon>
        <taxon>Metazoa</taxon>
        <taxon>Cnidaria</taxon>
        <taxon>Anthozoa</taxon>
        <taxon>Hexacorallia</taxon>
        <taxon>Scleractinia</taxon>
        <taxon>Fungiina</taxon>
        <taxon>Poritidae</taxon>
        <taxon>Porites</taxon>
    </lineage>
</organism>
<name>A0ABN8QF36_9CNID</name>
<dbReference type="EMBL" id="CALNXK010000126">
    <property type="protein sequence ID" value="CAH3163327.1"/>
    <property type="molecule type" value="Genomic_DNA"/>
</dbReference>
<dbReference type="Proteomes" id="UP001159405">
    <property type="component" value="Unassembled WGS sequence"/>
</dbReference>
<comment type="caution">
    <text evidence="1">The sequence shown here is derived from an EMBL/GenBank/DDBJ whole genome shotgun (WGS) entry which is preliminary data.</text>
</comment>
<dbReference type="PANTHER" id="PTHR46791:SF4">
    <property type="match status" value="1"/>
</dbReference>
<accession>A0ABN8QF36</accession>
<dbReference type="PANTHER" id="PTHR46791">
    <property type="entry name" value="EXPRESSED PROTEIN"/>
    <property type="match status" value="1"/>
</dbReference>
<sequence length="190" mass="22063">MEQEDCNDLLVILREIHDQLFQLLKQYHRLCNFSMEGDDPLECNVGHSFVTQEPSARGRRRLEIDEETLSELHSIYYAWSAVACETGVSYRTILRRRHELGFLIANRAGPRNTFCNITDDDLCNVVHEVLQNMPDAGETYIIGAIRSRGMIVQRWRIRQAIQTVDPISRALRRTFAVVRRVYNVVCPNEL</sequence>
<reference evidence="1 2" key="1">
    <citation type="submission" date="2022-05" db="EMBL/GenBank/DDBJ databases">
        <authorList>
            <consortium name="Genoscope - CEA"/>
            <person name="William W."/>
        </authorList>
    </citation>
    <scope>NUCLEOTIDE SEQUENCE [LARGE SCALE GENOMIC DNA]</scope>
</reference>
<protein>
    <submittedName>
        <fullName evidence="1">Uncharacterized protein</fullName>
    </submittedName>
</protein>
<gene>
    <name evidence="1" type="ORF">PLOB_00005744</name>
</gene>
<keyword evidence="2" id="KW-1185">Reference proteome</keyword>
<proteinExistence type="predicted"/>